<protein>
    <submittedName>
        <fullName evidence="1">Uncharacterized protein</fullName>
    </submittedName>
</protein>
<dbReference type="AlphaFoldDB" id="A0A6C0AMT8"/>
<accession>A0A6C0AMT8</accession>
<dbReference type="EMBL" id="MN740728">
    <property type="protein sequence ID" value="QHS80926.1"/>
    <property type="molecule type" value="Genomic_DNA"/>
</dbReference>
<proteinExistence type="predicted"/>
<organism evidence="1">
    <name type="scientific">viral metagenome</name>
    <dbReference type="NCBI Taxonomy" id="1070528"/>
    <lineage>
        <taxon>unclassified sequences</taxon>
        <taxon>metagenomes</taxon>
        <taxon>organismal metagenomes</taxon>
    </lineage>
</organism>
<reference evidence="1" key="1">
    <citation type="journal article" date="2020" name="Nature">
        <title>Giant virus diversity and host interactions through global metagenomics.</title>
        <authorList>
            <person name="Schulz F."/>
            <person name="Roux S."/>
            <person name="Paez-Espino D."/>
            <person name="Jungbluth S."/>
            <person name="Walsh D.A."/>
            <person name="Denef V.J."/>
            <person name="McMahon K.D."/>
            <person name="Konstantinidis K.T."/>
            <person name="Eloe-Fadrosh E.A."/>
            <person name="Kyrpides N.C."/>
            <person name="Woyke T."/>
        </authorList>
    </citation>
    <scope>NUCLEOTIDE SEQUENCE</scope>
    <source>
        <strain evidence="1">GVMAG-S-1101161-73</strain>
    </source>
</reference>
<sequence length="113" mass="12565">MVSTRSQNSSIKPFTLDSAARALVNLRNSSLALSATTSSGPSYSKCMTLWATWYHAFLSEVTDENPSIPIAERRSKATSRWVTFASKQLHYSEPELRGWLHNTDQKALVAATM</sequence>
<name>A0A6C0AMT8_9ZZZZ</name>
<evidence type="ECO:0000313" key="1">
    <source>
        <dbReference type="EMBL" id="QHS80926.1"/>
    </source>
</evidence>